<evidence type="ECO:0000256" key="3">
    <source>
        <dbReference type="ARBA" id="ARBA00022475"/>
    </source>
</evidence>
<evidence type="ECO:0000256" key="5">
    <source>
        <dbReference type="ARBA" id="ARBA00022989"/>
    </source>
</evidence>
<dbReference type="PANTHER" id="PTHR30353:SF0">
    <property type="entry name" value="TRANSMEMBRANE PROTEIN"/>
    <property type="match status" value="1"/>
</dbReference>
<keyword evidence="4 7" id="KW-0812">Transmembrane</keyword>
<feature type="transmembrane region" description="Helical" evidence="7">
    <location>
        <begin position="162"/>
        <end position="182"/>
    </location>
</feature>
<evidence type="ECO:0000256" key="2">
    <source>
        <dbReference type="ARBA" id="ARBA00010792"/>
    </source>
</evidence>
<evidence type="ECO:0000256" key="7">
    <source>
        <dbReference type="RuleBase" id="RU367016"/>
    </source>
</evidence>
<dbReference type="PANTHER" id="PTHR30353">
    <property type="entry name" value="INNER MEMBRANE PROTEIN DEDA-RELATED"/>
    <property type="match status" value="1"/>
</dbReference>
<dbReference type="InterPro" id="IPR032818">
    <property type="entry name" value="DedA-like"/>
</dbReference>
<dbReference type="Pfam" id="PF09335">
    <property type="entry name" value="VTT_dom"/>
    <property type="match status" value="1"/>
</dbReference>
<dbReference type="AlphaFoldDB" id="A0A0R1TKL7"/>
<name>A0A0R1TKL7_9LACO</name>
<keyword evidence="6 7" id="KW-0472">Membrane</keyword>
<organism evidence="9 10">
    <name type="scientific">Ligilactobacillus equi DSM 15833 = JCM 10991</name>
    <dbReference type="NCBI Taxonomy" id="1423740"/>
    <lineage>
        <taxon>Bacteria</taxon>
        <taxon>Bacillati</taxon>
        <taxon>Bacillota</taxon>
        <taxon>Bacilli</taxon>
        <taxon>Lactobacillales</taxon>
        <taxon>Lactobacillaceae</taxon>
        <taxon>Ligilactobacillus</taxon>
    </lineage>
</organism>
<dbReference type="EMBL" id="AZFH01000036">
    <property type="protein sequence ID" value="KRL81513.1"/>
    <property type="molecule type" value="Genomic_DNA"/>
</dbReference>
<evidence type="ECO:0000256" key="4">
    <source>
        <dbReference type="ARBA" id="ARBA00022692"/>
    </source>
</evidence>
<dbReference type="PATRIC" id="fig|1423740.3.peg.1851"/>
<comment type="subcellular location">
    <subcellularLocation>
        <location evidence="1 7">Cell membrane</location>
        <topology evidence="1 7">Multi-pass membrane protein</topology>
    </subcellularLocation>
</comment>
<sequence length="218" mass="24422">MEYITFFIDFVLHIDAHLVDIVNNFGDWTYFFLFLIIFVETGAVILPFLPGDSLLFAAAALAANPNYNLNIWIFVVLFWLAPVLGDSLNFFIGRKVGTAITKHKFFGKLIKQENIDRTEAFFEKHGGMSIILARFMPIIRTFAPFVAGASGYKYQHFVRHNILAATLWVTLCCGGGHFFGNFPFVKEHFSVIIIAIIVISLIPALVAALKAKLSAKKA</sequence>
<gene>
    <name evidence="9" type="ORF">FC36_GL001717</name>
</gene>
<feature type="transmembrane region" description="Helical" evidence="7">
    <location>
        <begin position="69"/>
        <end position="92"/>
    </location>
</feature>
<keyword evidence="5 7" id="KW-1133">Transmembrane helix</keyword>
<feature type="domain" description="VTT" evidence="8">
    <location>
        <begin position="49"/>
        <end position="177"/>
    </location>
</feature>
<comment type="similarity">
    <text evidence="2 7">Belongs to the DedA family.</text>
</comment>
<comment type="caution">
    <text evidence="9">The sequence shown here is derived from an EMBL/GenBank/DDBJ whole genome shotgun (WGS) entry which is preliminary data.</text>
</comment>
<accession>A0A0R1TKL7</accession>
<protein>
    <submittedName>
        <fullName evidence="9">DedA family membrane protein</fullName>
    </submittedName>
</protein>
<dbReference type="Proteomes" id="UP000051048">
    <property type="component" value="Unassembled WGS sequence"/>
</dbReference>
<dbReference type="STRING" id="1423740.FC36_GL001717"/>
<evidence type="ECO:0000313" key="10">
    <source>
        <dbReference type="Proteomes" id="UP000051048"/>
    </source>
</evidence>
<keyword evidence="3 7" id="KW-1003">Cell membrane</keyword>
<dbReference type="InterPro" id="IPR032816">
    <property type="entry name" value="VTT_dom"/>
</dbReference>
<feature type="transmembrane region" description="Helical" evidence="7">
    <location>
        <begin position="28"/>
        <end position="49"/>
    </location>
</feature>
<evidence type="ECO:0000256" key="1">
    <source>
        <dbReference type="ARBA" id="ARBA00004651"/>
    </source>
</evidence>
<reference evidence="9 10" key="1">
    <citation type="journal article" date="2015" name="Genome Announc.">
        <title>Expanding the biotechnology potential of lactobacilli through comparative genomics of 213 strains and associated genera.</title>
        <authorList>
            <person name="Sun Z."/>
            <person name="Harris H.M."/>
            <person name="McCann A."/>
            <person name="Guo C."/>
            <person name="Argimon S."/>
            <person name="Zhang W."/>
            <person name="Yang X."/>
            <person name="Jeffery I.B."/>
            <person name="Cooney J.C."/>
            <person name="Kagawa T.F."/>
            <person name="Liu W."/>
            <person name="Song Y."/>
            <person name="Salvetti E."/>
            <person name="Wrobel A."/>
            <person name="Rasinkangas P."/>
            <person name="Parkhill J."/>
            <person name="Rea M.C."/>
            <person name="O'Sullivan O."/>
            <person name="Ritari J."/>
            <person name="Douillard F.P."/>
            <person name="Paul Ross R."/>
            <person name="Yang R."/>
            <person name="Briner A.E."/>
            <person name="Felis G.E."/>
            <person name="de Vos W.M."/>
            <person name="Barrangou R."/>
            <person name="Klaenhammer T.R."/>
            <person name="Caufield P.W."/>
            <person name="Cui Y."/>
            <person name="Zhang H."/>
            <person name="O'Toole P.W."/>
        </authorList>
    </citation>
    <scope>NUCLEOTIDE SEQUENCE [LARGE SCALE GENOMIC DNA]</scope>
    <source>
        <strain evidence="9 10">DSM 15833</strain>
    </source>
</reference>
<evidence type="ECO:0000259" key="8">
    <source>
        <dbReference type="Pfam" id="PF09335"/>
    </source>
</evidence>
<dbReference type="GO" id="GO:0005886">
    <property type="term" value="C:plasma membrane"/>
    <property type="evidence" value="ECO:0007669"/>
    <property type="project" value="UniProtKB-SubCell"/>
</dbReference>
<evidence type="ECO:0000256" key="6">
    <source>
        <dbReference type="ARBA" id="ARBA00023136"/>
    </source>
</evidence>
<proteinExistence type="inferred from homology"/>
<evidence type="ECO:0000313" key="9">
    <source>
        <dbReference type="EMBL" id="KRL81513.1"/>
    </source>
</evidence>
<feature type="transmembrane region" description="Helical" evidence="7">
    <location>
        <begin position="188"/>
        <end position="209"/>
    </location>
</feature>